<gene>
    <name evidence="2" type="ORF">BT96DRAFT_937413</name>
</gene>
<organism evidence="2 3">
    <name type="scientific">Gymnopus androsaceus JB14</name>
    <dbReference type="NCBI Taxonomy" id="1447944"/>
    <lineage>
        <taxon>Eukaryota</taxon>
        <taxon>Fungi</taxon>
        <taxon>Dikarya</taxon>
        <taxon>Basidiomycota</taxon>
        <taxon>Agaricomycotina</taxon>
        <taxon>Agaricomycetes</taxon>
        <taxon>Agaricomycetidae</taxon>
        <taxon>Agaricales</taxon>
        <taxon>Marasmiineae</taxon>
        <taxon>Omphalotaceae</taxon>
        <taxon>Gymnopus</taxon>
    </lineage>
</organism>
<feature type="compositionally biased region" description="Polar residues" evidence="1">
    <location>
        <begin position="1221"/>
        <end position="1234"/>
    </location>
</feature>
<feature type="region of interest" description="Disordered" evidence="1">
    <location>
        <begin position="17"/>
        <end position="65"/>
    </location>
</feature>
<feature type="compositionally biased region" description="Basic and acidic residues" evidence="1">
    <location>
        <begin position="569"/>
        <end position="607"/>
    </location>
</feature>
<dbReference type="Gene3D" id="3.30.40.10">
    <property type="entry name" value="Zinc/RING finger domain, C3HC4 (zinc finger)"/>
    <property type="match status" value="1"/>
</dbReference>
<feature type="compositionally biased region" description="Low complexity" evidence="1">
    <location>
        <begin position="124"/>
        <end position="134"/>
    </location>
</feature>
<keyword evidence="3" id="KW-1185">Reference proteome</keyword>
<feature type="region of interest" description="Disordered" evidence="1">
    <location>
        <begin position="1014"/>
        <end position="1075"/>
    </location>
</feature>
<name>A0A6A4HW33_9AGAR</name>
<feature type="region of interest" description="Disordered" evidence="1">
    <location>
        <begin position="101"/>
        <end position="198"/>
    </location>
</feature>
<dbReference type="OrthoDB" id="79252at2759"/>
<evidence type="ECO:0000313" key="2">
    <source>
        <dbReference type="EMBL" id="KAE9402111.1"/>
    </source>
</evidence>
<reference evidence="2" key="1">
    <citation type="journal article" date="2019" name="Environ. Microbiol.">
        <title>Fungal ecological strategies reflected in gene transcription - a case study of two litter decomposers.</title>
        <authorList>
            <person name="Barbi F."/>
            <person name="Kohler A."/>
            <person name="Barry K."/>
            <person name="Baskaran P."/>
            <person name="Daum C."/>
            <person name="Fauchery L."/>
            <person name="Ihrmark K."/>
            <person name="Kuo A."/>
            <person name="LaButti K."/>
            <person name="Lipzen A."/>
            <person name="Morin E."/>
            <person name="Grigoriev I.V."/>
            <person name="Henrissat B."/>
            <person name="Lindahl B."/>
            <person name="Martin F."/>
        </authorList>
    </citation>
    <scope>NUCLEOTIDE SEQUENCE</scope>
    <source>
        <strain evidence="2">JB14</strain>
    </source>
</reference>
<feature type="compositionally biased region" description="Basic and acidic residues" evidence="1">
    <location>
        <begin position="617"/>
        <end position="626"/>
    </location>
</feature>
<feature type="compositionally biased region" description="Acidic residues" evidence="1">
    <location>
        <begin position="450"/>
        <end position="460"/>
    </location>
</feature>
<feature type="compositionally biased region" description="Basic and acidic residues" evidence="1">
    <location>
        <begin position="1048"/>
        <end position="1068"/>
    </location>
</feature>
<feature type="region of interest" description="Disordered" evidence="1">
    <location>
        <begin position="379"/>
        <end position="462"/>
    </location>
</feature>
<feature type="region of interest" description="Disordered" evidence="1">
    <location>
        <begin position="569"/>
        <end position="672"/>
    </location>
</feature>
<feature type="compositionally biased region" description="Low complexity" evidence="1">
    <location>
        <begin position="1260"/>
        <end position="1273"/>
    </location>
</feature>
<evidence type="ECO:0000256" key="1">
    <source>
        <dbReference type="SAM" id="MobiDB-lite"/>
    </source>
</evidence>
<dbReference type="InterPro" id="IPR013083">
    <property type="entry name" value="Znf_RING/FYVE/PHD"/>
</dbReference>
<dbReference type="Proteomes" id="UP000799118">
    <property type="component" value="Unassembled WGS sequence"/>
</dbReference>
<evidence type="ECO:0008006" key="4">
    <source>
        <dbReference type="Google" id="ProtNLM"/>
    </source>
</evidence>
<feature type="region of interest" description="Disordered" evidence="1">
    <location>
        <begin position="1203"/>
        <end position="1315"/>
    </location>
</feature>
<dbReference type="EMBL" id="ML769438">
    <property type="protein sequence ID" value="KAE9402111.1"/>
    <property type="molecule type" value="Genomic_DNA"/>
</dbReference>
<feature type="compositionally biased region" description="Polar residues" evidence="1">
    <location>
        <begin position="935"/>
        <end position="948"/>
    </location>
</feature>
<feature type="compositionally biased region" description="Basic and acidic residues" evidence="1">
    <location>
        <begin position="1023"/>
        <end position="1039"/>
    </location>
</feature>
<feature type="compositionally biased region" description="Basic residues" evidence="1">
    <location>
        <begin position="409"/>
        <end position="425"/>
    </location>
</feature>
<feature type="region of interest" description="Disordered" evidence="1">
    <location>
        <begin position="935"/>
        <end position="992"/>
    </location>
</feature>
<sequence>MMNVNAIASEEFFGMRRRSSISNTNTATSTKQQQQRGNSPALSTKQQQQRLPLTPSRDISAGQASGSTAVRLVNGRGHEIDGNGTLLLSPAAVLEANGRKISGSGSGSVSVNEHDAGSVGGASGKSKSSARWKSLGGRSASPVASATSSGRQTAPHSSASASSSAGPSTSTIPAERKQPPSSASPTVPSASNSNTNDDPDTIRCICGYTNDDGWSIGCDGCGRWMVVLGMQSILVFLFWSRRLGFDESYPEDIIPQKETRDRLQRQAAEWRAGRISIVRPFDYLLRLLLIPKHQFPYVHSTHQVPLHQLSCHQYTLYTQLNLSHSFVAPFPSVITPSSEYLKDPLNEYAVLGMPKPKVHLMGPPLDVCLDARGMGMGGINEEFGEEGEDAQGKGKEMGNGPVLCDSTKAKRKHGKRKGKKTRKASGNRASEVEASASRSSNHGPGAQSDGDTEGDSDSDSDPQTLSFAIFALRDLKADEEVVLGWEWNDANVVHLLPALVEGKGVFPPTQLSSYKLQMANILHSLGATFPTLPVQRSGWRRGRERARCCVLRRMKKFVHGVYDSVDGNGVEKEKERELVREQERERARVDVHEPKDDLALSDARKPGPELILIGKPEQLERKRQDVDVEMTDPNLRHRRSSSPRPVATRRLSPRSESPAAPVPTRERVPGTGGCGGVEMDLEFEGVLGPRPQAQPKLKDREHAESLPFPPHMFPQYLPHPSFAFGYAYPPPHVGIPGFPAPIALSVPVPIRSLIPPNPSPGVNQSFISRTDGNVDLYWGTRPARAAEDIDEDGEVELDIEGDEEGNIRATQEHGLDEVEEMEVPPKMKRRSTHRKKKLHIADRTVSAATSMEVDQDHHDIVRAQNVTPSPAVPPSSSSSIPIPTISMTAPSSPPQISLPPSSRPILDVETATTSPLMSLANLSLLSPAIPIPASTSGRSFPFSESTVQGRKARSKPLTKDLWCDTTTSASGSFGFAPHEQERERSRSPTVAPRALPVDPLAALAAAAAAARPISPLPNRKAMQVRDEHSKSPGHDERLQNDGFPPSHPHSDGRDERYQSREPSVHTHDAVLGPGGIRVLSSPEHASIPLRRGISVSSSSGAVYDSQDGDNVGSAMTRDESSGPSSAHMAVDGFDNGNHNGNHNGKTSLEVKLEMIEEAAWFASGPGSNGSREVVIDLISSPTRRDTMDADSMQIDDSSIPAAANYQRHSHSPSPNTHTHRNSNPLSPSATNTDSYVAPLTPLSPPPQNLDDIPPWPASPSPSRSSASLRRGSPMSAAGETASPGNPVNERRKSASPSDAVHVHSMPSPMSALSSVGSSPAFNHKVALDEHLGLRDAADAAGDVTVTMMKTAVSFAFLFLSLPHSILSFSLLSCLL</sequence>
<protein>
    <recommendedName>
        <fullName evidence="4">SET domain-containing protein</fullName>
    </recommendedName>
</protein>
<proteinExistence type="predicted"/>
<feature type="compositionally biased region" description="Low complexity" evidence="1">
    <location>
        <begin position="428"/>
        <end position="440"/>
    </location>
</feature>
<dbReference type="SUPFAM" id="SSF57903">
    <property type="entry name" value="FYVE/PHD zinc finger"/>
    <property type="match status" value="1"/>
</dbReference>
<feature type="region of interest" description="Disordered" evidence="1">
    <location>
        <begin position="1098"/>
        <end position="1126"/>
    </location>
</feature>
<accession>A0A6A4HW33</accession>
<feature type="compositionally biased region" description="Low complexity" evidence="1">
    <location>
        <begin position="20"/>
        <end position="30"/>
    </location>
</feature>
<feature type="compositionally biased region" description="Polar residues" evidence="1">
    <location>
        <begin position="31"/>
        <end position="51"/>
    </location>
</feature>
<dbReference type="InterPro" id="IPR011011">
    <property type="entry name" value="Znf_FYVE_PHD"/>
</dbReference>
<feature type="compositionally biased region" description="Polar residues" evidence="1">
    <location>
        <begin position="142"/>
        <end position="152"/>
    </location>
</feature>
<evidence type="ECO:0000313" key="3">
    <source>
        <dbReference type="Proteomes" id="UP000799118"/>
    </source>
</evidence>
<feature type="compositionally biased region" description="Pro residues" evidence="1">
    <location>
        <begin position="1241"/>
        <end position="1259"/>
    </location>
</feature>
<feature type="compositionally biased region" description="Low complexity" evidence="1">
    <location>
        <begin position="153"/>
        <end position="196"/>
    </location>
</feature>